<evidence type="ECO:0000256" key="3">
    <source>
        <dbReference type="ARBA" id="ARBA00022553"/>
    </source>
</evidence>
<evidence type="ECO:0000256" key="7">
    <source>
        <dbReference type="ARBA" id="ARBA00022840"/>
    </source>
</evidence>
<proteinExistence type="predicted"/>
<dbReference type="Pfam" id="PF11563">
    <property type="entry name" value="Protoglobin"/>
    <property type="match status" value="1"/>
</dbReference>
<reference evidence="10 11" key="1">
    <citation type="submission" date="2007-06" db="EMBL/GenBank/DDBJ databases">
        <authorList>
            <person name="Shimkets L."/>
            <person name="Ferriera S."/>
            <person name="Johnson J."/>
            <person name="Kravitz S."/>
            <person name="Beeson K."/>
            <person name="Sutton G."/>
            <person name="Rogers Y.-H."/>
            <person name="Friedman R."/>
            <person name="Frazier M."/>
            <person name="Venter J.C."/>
        </authorList>
    </citation>
    <scope>NUCLEOTIDE SEQUENCE [LARGE SCALE GENOMIC DNA]</scope>
    <source>
        <strain evidence="10 11">SIR-1</strain>
    </source>
</reference>
<dbReference type="RefSeq" id="WP_006973124.1">
    <property type="nucleotide sequence ID" value="NZ_ABCS01000041.1"/>
</dbReference>
<evidence type="ECO:0000256" key="5">
    <source>
        <dbReference type="ARBA" id="ARBA00022741"/>
    </source>
</evidence>
<dbReference type="EMBL" id="ABCS01000041">
    <property type="protein sequence ID" value="EDM77739.1"/>
    <property type="molecule type" value="Genomic_DNA"/>
</dbReference>
<dbReference type="Proteomes" id="UP000005801">
    <property type="component" value="Unassembled WGS sequence"/>
</dbReference>
<dbReference type="eggNOG" id="COG2205">
    <property type="taxonomic scope" value="Bacteria"/>
</dbReference>
<dbReference type="SMART" id="SM00388">
    <property type="entry name" value="HisKA"/>
    <property type="match status" value="1"/>
</dbReference>
<keyword evidence="7" id="KW-0067">ATP-binding</keyword>
<keyword evidence="4" id="KW-0808">Transferase</keyword>
<dbReference type="PANTHER" id="PTHR43065:SF10">
    <property type="entry name" value="PEROXIDE STRESS-ACTIVATED HISTIDINE KINASE MAK3"/>
    <property type="match status" value="1"/>
</dbReference>
<dbReference type="Pfam" id="PF02518">
    <property type="entry name" value="HATPase_c"/>
    <property type="match status" value="1"/>
</dbReference>
<dbReference type="STRING" id="391625.PPSIR1_38781"/>
<evidence type="ECO:0000259" key="9">
    <source>
        <dbReference type="PROSITE" id="PS50109"/>
    </source>
</evidence>
<dbReference type="PRINTS" id="PR00344">
    <property type="entry name" value="BCTRLSENSOR"/>
</dbReference>
<dbReference type="InterPro" id="IPR039379">
    <property type="entry name" value="Protoglobin_sensor_dom"/>
</dbReference>
<keyword evidence="6 10" id="KW-0418">Kinase</keyword>
<dbReference type="InterPro" id="IPR012292">
    <property type="entry name" value="Globin/Proto"/>
</dbReference>
<dbReference type="GO" id="GO:0000155">
    <property type="term" value="F:phosphorelay sensor kinase activity"/>
    <property type="evidence" value="ECO:0007669"/>
    <property type="project" value="InterPro"/>
</dbReference>
<evidence type="ECO:0000256" key="1">
    <source>
        <dbReference type="ARBA" id="ARBA00000085"/>
    </source>
</evidence>
<dbReference type="SUPFAM" id="SSF46458">
    <property type="entry name" value="Globin-like"/>
    <property type="match status" value="1"/>
</dbReference>
<keyword evidence="8" id="KW-0902">Two-component regulatory system</keyword>
<dbReference type="CDD" id="cd00075">
    <property type="entry name" value="HATPase"/>
    <property type="match status" value="1"/>
</dbReference>
<dbReference type="SMART" id="SM00387">
    <property type="entry name" value="HATPase_c"/>
    <property type="match status" value="1"/>
</dbReference>
<dbReference type="InterPro" id="IPR036097">
    <property type="entry name" value="HisK_dim/P_sf"/>
</dbReference>
<comment type="catalytic activity">
    <reaction evidence="1">
        <text>ATP + protein L-histidine = ADP + protein N-phospho-L-histidine.</text>
        <dbReference type="EC" id="2.7.13.3"/>
    </reaction>
</comment>
<dbReference type="GO" id="GO:0020037">
    <property type="term" value="F:heme binding"/>
    <property type="evidence" value="ECO:0007669"/>
    <property type="project" value="InterPro"/>
</dbReference>
<keyword evidence="11" id="KW-1185">Reference proteome</keyword>
<feature type="domain" description="Histidine kinase" evidence="9">
    <location>
        <begin position="185"/>
        <end position="389"/>
    </location>
</feature>
<dbReference type="Gene3D" id="1.10.490.10">
    <property type="entry name" value="Globins"/>
    <property type="match status" value="1"/>
</dbReference>
<gene>
    <name evidence="10" type="ORF">PPSIR1_38781</name>
</gene>
<accession>A6G8S9</accession>
<organism evidence="10 11">
    <name type="scientific">Plesiocystis pacifica SIR-1</name>
    <dbReference type="NCBI Taxonomy" id="391625"/>
    <lineage>
        <taxon>Bacteria</taxon>
        <taxon>Pseudomonadati</taxon>
        <taxon>Myxococcota</taxon>
        <taxon>Polyangia</taxon>
        <taxon>Nannocystales</taxon>
        <taxon>Nannocystaceae</taxon>
        <taxon>Plesiocystis</taxon>
    </lineage>
</organism>
<dbReference type="EC" id="2.7.13.3" evidence="2"/>
<dbReference type="CDD" id="cd01068">
    <property type="entry name" value="globin_sensor"/>
    <property type="match status" value="1"/>
</dbReference>
<dbReference type="Gene3D" id="3.30.565.10">
    <property type="entry name" value="Histidine kinase-like ATPase, C-terminal domain"/>
    <property type="match status" value="1"/>
</dbReference>
<evidence type="ECO:0000256" key="8">
    <source>
        <dbReference type="ARBA" id="ARBA00023012"/>
    </source>
</evidence>
<dbReference type="InterPro" id="IPR003661">
    <property type="entry name" value="HisK_dim/P_dom"/>
</dbReference>
<dbReference type="SUPFAM" id="SSF47384">
    <property type="entry name" value="Homodimeric domain of signal transducing histidine kinase"/>
    <property type="match status" value="1"/>
</dbReference>
<evidence type="ECO:0000256" key="6">
    <source>
        <dbReference type="ARBA" id="ARBA00022777"/>
    </source>
</evidence>
<evidence type="ECO:0000256" key="2">
    <source>
        <dbReference type="ARBA" id="ARBA00012438"/>
    </source>
</evidence>
<dbReference type="InterPro" id="IPR009050">
    <property type="entry name" value="Globin-like_sf"/>
</dbReference>
<name>A6G8S9_9BACT</name>
<dbReference type="GO" id="GO:0005524">
    <property type="term" value="F:ATP binding"/>
    <property type="evidence" value="ECO:0007669"/>
    <property type="project" value="UniProtKB-KW"/>
</dbReference>
<dbReference type="Pfam" id="PF00512">
    <property type="entry name" value="HisKA"/>
    <property type="match status" value="1"/>
</dbReference>
<dbReference type="SUPFAM" id="SSF55874">
    <property type="entry name" value="ATPase domain of HSP90 chaperone/DNA topoisomerase II/histidine kinase"/>
    <property type="match status" value="1"/>
</dbReference>
<dbReference type="InterPro" id="IPR004358">
    <property type="entry name" value="Sig_transdc_His_kin-like_C"/>
</dbReference>
<evidence type="ECO:0000313" key="10">
    <source>
        <dbReference type="EMBL" id="EDM77739.1"/>
    </source>
</evidence>
<dbReference type="PROSITE" id="PS50109">
    <property type="entry name" value="HIS_KIN"/>
    <property type="match status" value="1"/>
</dbReference>
<dbReference type="InterPro" id="IPR005467">
    <property type="entry name" value="His_kinase_dom"/>
</dbReference>
<sequence>MTEGANPEPSFFEEVTDYIGFGAEDSVRLREFLPRAEAHLPHVAEHFYERIFSHPRADQVISGGQEQVERLKRTLVEWMRSGLAGPHDYDYCLRRSRIGHVHVRIGLPQRYMVTAMNGMRVDFREVIDEHCRNLYDATEREALIVSLERLFDLDLAIMLETYKLAADERLRRRERLATIGQLAASIGHDLRNPLSVVQSSLYILRRRVAEDPRSSKHIEKIANQVDECDAIITRLLEMARNRPPQRSLITARELFETSLAAAAVPERIRVDDGAVEDLQLFVDAGLFKQALVNLLINAVQAQEGAGIITLTARPNPDGSALMRVADGGPGFGTETLPSIFEPLVTTKASGTGLGLALVKSIIERHGGQATAGNVDEGGAAVTLHLSSVSVPTAPTPP</sequence>
<dbReference type="InterPro" id="IPR036890">
    <property type="entry name" value="HATPase_C_sf"/>
</dbReference>
<dbReference type="InterPro" id="IPR003594">
    <property type="entry name" value="HATPase_dom"/>
</dbReference>
<evidence type="ECO:0000313" key="11">
    <source>
        <dbReference type="Proteomes" id="UP000005801"/>
    </source>
</evidence>
<keyword evidence="5" id="KW-0547">Nucleotide-binding</keyword>
<dbReference type="GO" id="GO:0019825">
    <property type="term" value="F:oxygen binding"/>
    <property type="evidence" value="ECO:0007669"/>
    <property type="project" value="InterPro"/>
</dbReference>
<dbReference type="AlphaFoldDB" id="A6G8S9"/>
<protein>
    <recommendedName>
        <fullName evidence="2">histidine kinase</fullName>
        <ecNumber evidence="2">2.7.13.3</ecNumber>
    </recommendedName>
</protein>
<evidence type="ECO:0000256" key="4">
    <source>
        <dbReference type="ARBA" id="ARBA00022679"/>
    </source>
</evidence>
<dbReference type="CDD" id="cd00082">
    <property type="entry name" value="HisKA"/>
    <property type="match status" value="1"/>
</dbReference>
<dbReference type="Gene3D" id="1.10.287.130">
    <property type="match status" value="1"/>
</dbReference>
<dbReference type="PANTHER" id="PTHR43065">
    <property type="entry name" value="SENSOR HISTIDINE KINASE"/>
    <property type="match status" value="1"/>
</dbReference>
<keyword evidence="3" id="KW-0597">Phosphoprotein</keyword>
<comment type="caution">
    <text evidence="10">The sequence shown here is derived from an EMBL/GenBank/DDBJ whole genome shotgun (WGS) entry which is preliminary data.</text>
</comment>
<dbReference type="InterPro" id="IPR044398">
    <property type="entry name" value="Globin-sensor_dom"/>
</dbReference>